<organism evidence="1">
    <name type="scientific">Arundo donax</name>
    <name type="common">Giant reed</name>
    <name type="synonym">Donax arundinaceus</name>
    <dbReference type="NCBI Taxonomy" id="35708"/>
    <lineage>
        <taxon>Eukaryota</taxon>
        <taxon>Viridiplantae</taxon>
        <taxon>Streptophyta</taxon>
        <taxon>Embryophyta</taxon>
        <taxon>Tracheophyta</taxon>
        <taxon>Spermatophyta</taxon>
        <taxon>Magnoliopsida</taxon>
        <taxon>Liliopsida</taxon>
        <taxon>Poales</taxon>
        <taxon>Poaceae</taxon>
        <taxon>PACMAD clade</taxon>
        <taxon>Arundinoideae</taxon>
        <taxon>Arundineae</taxon>
        <taxon>Arundo</taxon>
    </lineage>
</organism>
<protein>
    <recommendedName>
        <fullName evidence="2">DUF4220 domain-containing protein</fullName>
    </recommendedName>
</protein>
<reference evidence="1" key="1">
    <citation type="submission" date="2014-09" db="EMBL/GenBank/DDBJ databases">
        <authorList>
            <person name="Magalhaes I.L.F."/>
            <person name="Oliveira U."/>
            <person name="Santos F.R."/>
            <person name="Vidigal T.H.D.A."/>
            <person name="Brescovit A.D."/>
            <person name="Santos A.J."/>
        </authorList>
    </citation>
    <scope>NUCLEOTIDE SEQUENCE</scope>
    <source>
        <tissue evidence="1">Shoot tissue taken approximately 20 cm above the soil surface</tissue>
    </source>
</reference>
<dbReference type="AlphaFoldDB" id="A0A0A8Y0M8"/>
<dbReference type="Pfam" id="PF04578">
    <property type="entry name" value="DUF594"/>
    <property type="match status" value="1"/>
</dbReference>
<reference evidence="1" key="2">
    <citation type="journal article" date="2015" name="Data Brief">
        <title>Shoot transcriptome of the giant reed, Arundo donax.</title>
        <authorList>
            <person name="Barrero R.A."/>
            <person name="Guerrero F.D."/>
            <person name="Moolhuijzen P."/>
            <person name="Goolsby J.A."/>
            <person name="Tidwell J."/>
            <person name="Bellgard S.E."/>
            <person name="Bellgard M.I."/>
        </authorList>
    </citation>
    <scope>NUCLEOTIDE SEQUENCE</scope>
    <source>
        <tissue evidence="1">Shoot tissue taken approximately 20 cm above the soil surface</tissue>
    </source>
</reference>
<dbReference type="InterPro" id="IPR007658">
    <property type="entry name" value="DUF594"/>
</dbReference>
<dbReference type="EMBL" id="GBRH01278176">
    <property type="protein sequence ID" value="JAD19719.1"/>
    <property type="molecule type" value="Transcribed_RNA"/>
</dbReference>
<accession>A0A0A8Y0M8</accession>
<evidence type="ECO:0000313" key="1">
    <source>
        <dbReference type="EMBL" id="JAD19719.1"/>
    </source>
</evidence>
<proteinExistence type="predicted"/>
<name>A0A0A8Y0M8_ARUDO</name>
<sequence length="190" mass="21110">MPVAPSREVATALSRYCAYLVAFHPELLPDDIDGTEFLYKNTKKELKKEMGCFGYYVSQQGARCRKLMEIAARQQEEVEQAVEMMEPAGRQRQALETTTALRKGARLGKVLVEKYEAAADEDARARVWKLLADLWTEVVVYAAPADGELHVKAHKEALARGGDFITLLWALATHTGITRGPAAAMPVEFV</sequence>
<evidence type="ECO:0008006" key="2">
    <source>
        <dbReference type="Google" id="ProtNLM"/>
    </source>
</evidence>
<dbReference type="PANTHER" id="PTHR31325">
    <property type="entry name" value="OS01G0798800 PROTEIN-RELATED"/>
    <property type="match status" value="1"/>
</dbReference>